<evidence type="ECO:0000256" key="3">
    <source>
        <dbReference type="ARBA" id="ARBA00022692"/>
    </source>
</evidence>
<evidence type="ECO:0000256" key="4">
    <source>
        <dbReference type="ARBA" id="ARBA00022989"/>
    </source>
</evidence>
<reference evidence="7 8" key="1">
    <citation type="submission" date="2017-03" db="EMBL/GenBank/DDBJ databases">
        <title>Genome of the blue death feigning beetle - Asbolus verrucosus.</title>
        <authorList>
            <person name="Rider S.D."/>
        </authorList>
    </citation>
    <scope>NUCLEOTIDE SEQUENCE [LARGE SCALE GENOMIC DNA]</scope>
    <source>
        <strain evidence="7">Butters</strain>
        <tissue evidence="7">Head and leg muscle</tissue>
    </source>
</reference>
<dbReference type="InterPro" id="IPR007603">
    <property type="entry name" value="Choline_transptr-like"/>
</dbReference>
<dbReference type="PANTHER" id="PTHR12385:SF96">
    <property type="entry name" value="CHOLINE TRANSPORTER-LIKE PROTEIN"/>
    <property type="match status" value="1"/>
</dbReference>
<evidence type="ECO:0000313" key="7">
    <source>
        <dbReference type="EMBL" id="RZC36196.1"/>
    </source>
</evidence>
<feature type="transmembrane region" description="Helical" evidence="6">
    <location>
        <begin position="6"/>
        <end position="26"/>
    </location>
</feature>
<evidence type="ECO:0000313" key="8">
    <source>
        <dbReference type="Proteomes" id="UP000292052"/>
    </source>
</evidence>
<dbReference type="PANTHER" id="PTHR12385">
    <property type="entry name" value="CHOLINE TRANSPORTER-LIKE (SLC FAMILY 44)"/>
    <property type="match status" value="1"/>
</dbReference>
<keyword evidence="4 6" id="KW-1133">Transmembrane helix</keyword>
<dbReference type="Pfam" id="PF04515">
    <property type="entry name" value="Choline_transpo"/>
    <property type="match status" value="1"/>
</dbReference>
<gene>
    <name evidence="7" type="ORF">BDFB_001999</name>
</gene>
<keyword evidence="8" id="KW-1185">Reference proteome</keyword>
<name>A0A482VTZ6_ASBVE</name>
<dbReference type="GO" id="GO:0005886">
    <property type="term" value="C:plasma membrane"/>
    <property type="evidence" value="ECO:0007669"/>
    <property type="project" value="UniProtKB-SubCell"/>
</dbReference>
<dbReference type="EMBL" id="QDEB01064281">
    <property type="protein sequence ID" value="RZC36196.1"/>
    <property type="molecule type" value="Genomic_DNA"/>
</dbReference>
<keyword evidence="3 6" id="KW-0812">Transmembrane</keyword>
<comment type="function">
    <text evidence="6">Choline transporter.</text>
</comment>
<evidence type="ECO:0000256" key="2">
    <source>
        <dbReference type="ARBA" id="ARBA00007168"/>
    </source>
</evidence>
<evidence type="ECO:0000256" key="5">
    <source>
        <dbReference type="ARBA" id="ARBA00023136"/>
    </source>
</evidence>
<evidence type="ECO:0000256" key="1">
    <source>
        <dbReference type="ARBA" id="ARBA00004141"/>
    </source>
</evidence>
<comment type="subcellular location">
    <subcellularLocation>
        <location evidence="6">Cell membrane</location>
        <topology evidence="6">Multi-pass membrane protein</topology>
    </subcellularLocation>
    <subcellularLocation>
        <location evidence="1">Membrane</location>
        <topology evidence="1">Multi-pass membrane protein</topology>
    </subcellularLocation>
</comment>
<proteinExistence type="inferred from homology"/>
<evidence type="ECO:0000256" key="6">
    <source>
        <dbReference type="RuleBase" id="RU368066"/>
    </source>
</evidence>
<dbReference type="OrthoDB" id="420519at2759"/>
<dbReference type="Proteomes" id="UP000292052">
    <property type="component" value="Unassembled WGS sequence"/>
</dbReference>
<accession>A0A482VTZ6</accession>
<comment type="similarity">
    <text evidence="2 6">Belongs to the CTL (choline transporter-like) family.</text>
</comment>
<feature type="transmembrane region" description="Helical" evidence="6">
    <location>
        <begin position="57"/>
        <end position="78"/>
    </location>
</feature>
<sequence>MVNWALRFVLGIQYLVISGGVAAWYFSKYDCDRNKQELDSPISTSFFNAVKFHMGTAAFGAFVLTVMDVVRVIMQFFFRSEKVKCIFKCCCNNVEECLQFLSKNAYIETDTLLICFCEDKIINDGLSKPYYMSRDLMKFVENSKKIYGIKDQPTTGSLQKTTAVSVVSSAEIFYIT</sequence>
<keyword evidence="5 6" id="KW-0472">Membrane</keyword>
<protein>
    <recommendedName>
        <fullName evidence="6">Choline transporter-like protein</fullName>
    </recommendedName>
</protein>
<comment type="caution">
    <text evidence="6">Lacks conserved residue(s) required for the propagation of feature annotation.</text>
</comment>
<organism evidence="7 8">
    <name type="scientific">Asbolus verrucosus</name>
    <name type="common">Desert ironclad beetle</name>
    <dbReference type="NCBI Taxonomy" id="1661398"/>
    <lineage>
        <taxon>Eukaryota</taxon>
        <taxon>Metazoa</taxon>
        <taxon>Ecdysozoa</taxon>
        <taxon>Arthropoda</taxon>
        <taxon>Hexapoda</taxon>
        <taxon>Insecta</taxon>
        <taxon>Pterygota</taxon>
        <taxon>Neoptera</taxon>
        <taxon>Endopterygota</taxon>
        <taxon>Coleoptera</taxon>
        <taxon>Polyphaga</taxon>
        <taxon>Cucujiformia</taxon>
        <taxon>Tenebrionidae</taxon>
        <taxon>Pimeliinae</taxon>
        <taxon>Asbolus</taxon>
    </lineage>
</organism>
<comment type="caution">
    <text evidence="7">The sequence shown here is derived from an EMBL/GenBank/DDBJ whole genome shotgun (WGS) entry which is preliminary data.</text>
</comment>
<dbReference type="GO" id="GO:0022857">
    <property type="term" value="F:transmembrane transporter activity"/>
    <property type="evidence" value="ECO:0007669"/>
    <property type="project" value="UniProtKB-UniRule"/>
</dbReference>
<dbReference type="AlphaFoldDB" id="A0A482VTZ6"/>